<keyword evidence="3" id="KW-1185">Reference proteome</keyword>
<dbReference type="EMBL" id="JAULSO010000002">
    <property type="protein sequence ID" value="KAK3689413.1"/>
    <property type="molecule type" value="Genomic_DNA"/>
</dbReference>
<sequence length="349" mass="38498">MVYDNYDHTSTQATIEFGMDPELVSQQPLDNGGELTSHLSPCHAASFAAFNEAMQLPMRMGKPTHLGLPPSTYEQFPILSFGLPITGQFTSSLPADNSDSVQGHFPQHQDPSVIHPQQTQDSSYLQPQATSVHPNHMHHQTYSYSALPGYTGPPFPHQQPQKLKLSGKDYRNTYVQGSANLAAQSPIQQLNPSPSPAPSSIVAEETTRPPTDSWTRELDSLILQGKREKKSNNEISAEAQKKFGVRKNSNVISKRYAKLRNKSVSKDLLDQVTTKLAPLISNILDEELSKVGVRLSRDVSGGRHEQAITAAAYQEASRVVKMRSFLHKHVQSCVLDATETAEGTEDPEF</sequence>
<evidence type="ECO:0000313" key="2">
    <source>
        <dbReference type="EMBL" id="KAK3689413.1"/>
    </source>
</evidence>
<accession>A0AAE0XB82</accession>
<name>A0AAE0XB82_9PEZI</name>
<dbReference type="Proteomes" id="UP001270362">
    <property type="component" value="Unassembled WGS sequence"/>
</dbReference>
<feature type="compositionally biased region" description="Polar residues" evidence="1">
    <location>
        <begin position="115"/>
        <end position="126"/>
    </location>
</feature>
<feature type="region of interest" description="Disordered" evidence="1">
    <location>
        <begin position="187"/>
        <end position="213"/>
    </location>
</feature>
<feature type="region of interest" description="Disordered" evidence="1">
    <location>
        <begin position="91"/>
        <end position="126"/>
    </location>
</feature>
<evidence type="ECO:0000256" key="1">
    <source>
        <dbReference type="SAM" id="MobiDB-lite"/>
    </source>
</evidence>
<dbReference type="AlphaFoldDB" id="A0AAE0XB82"/>
<comment type="caution">
    <text evidence="2">The sequence shown here is derived from an EMBL/GenBank/DDBJ whole genome shotgun (WGS) entry which is preliminary data.</text>
</comment>
<feature type="compositionally biased region" description="Polar residues" evidence="1">
    <location>
        <begin position="91"/>
        <end position="101"/>
    </location>
</feature>
<reference evidence="2" key="2">
    <citation type="submission" date="2023-06" db="EMBL/GenBank/DDBJ databases">
        <authorList>
            <consortium name="Lawrence Berkeley National Laboratory"/>
            <person name="Haridas S."/>
            <person name="Hensen N."/>
            <person name="Bonometti L."/>
            <person name="Westerberg I."/>
            <person name="Brannstrom I.O."/>
            <person name="Guillou S."/>
            <person name="Cros-Aarteil S."/>
            <person name="Calhoun S."/>
            <person name="Kuo A."/>
            <person name="Mondo S."/>
            <person name="Pangilinan J."/>
            <person name="Riley R."/>
            <person name="Labutti K."/>
            <person name="Andreopoulos B."/>
            <person name="Lipzen A."/>
            <person name="Chen C."/>
            <person name="Yanf M."/>
            <person name="Daum C."/>
            <person name="Ng V."/>
            <person name="Clum A."/>
            <person name="Steindorff A."/>
            <person name="Ohm R."/>
            <person name="Martin F."/>
            <person name="Silar P."/>
            <person name="Natvig D."/>
            <person name="Lalanne C."/>
            <person name="Gautier V."/>
            <person name="Ament-Velasquez S.L."/>
            <person name="Kruys A."/>
            <person name="Hutchinson M.I."/>
            <person name="Powell A.J."/>
            <person name="Barry K."/>
            <person name="Miller A.N."/>
            <person name="Grigoriev I.V."/>
            <person name="Debuchy R."/>
            <person name="Gladieux P."/>
            <person name="Thoren M.H."/>
            <person name="Johannesson H."/>
        </authorList>
    </citation>
    <scope>NUCLEOTIDE SEQUENCE</scope>
    <source>
        <strain evidence="2">CBS 314.62</strain>
    </source>
</reference>
<evidence type="ECO:0000313" key="3">
    <source>
        <dbReference type="Proteomes" id="UP001270362"/>
    </source>
</evidence>
<feature type="region of interest" description="Disordered" evidence="1">
    <location>
        <begin position="143"/>
        <end position="162"/>
    </location>
</feature>
<protein>
    <submittedName>
        <fullName evidence="2">Uncharacterized protein</fullName>
    </submittedName>
</protein>
<gene>
    <name evidence="2" type="ORF">B0T22DRAFT_461468</name>
</gene>
<organism evidence="2 3">
    <name type="scientific">Podospora appendiculata</name>
    <dbReference type="NCBI Taxonomy" id="314037"/>
    <lineage>
        <taxon>Eukaryota</taxon>
        <taxon>Fungi</taxon>
        <taxon>Dikarya</taxon>
        <taxon>Ascomycota</taxon>
        <taxon>Pezizomycotina</taxon>
        <taxon>Sordariomycetes</taxon>
        <taxon>Sordariomycetidae</taxon>
        <taxon>Sordariales</taxon>
        <taxon>Podosporaceae</taxon>
        <taxon>Podospora</taxon>
    </lineage>
</organism>
<reference evidence="2" key="1">
    <citation type="journal article" date="2023" name="Mol. Phylogenet. Evol.">
        <title>Genome-scale phylogeny and comparative genomics of the fungal order Sordariales.</title>
        <authorList>
            <person name="Hensen N."/>
            <person name="Bonometti L."/>
            <person name="Westerberg I."/>
            <person name="Brannstrom I.O."/>
            <person name="Guillou S."/>
            <person name="Cros-Aarteil S."/>
            <person name="Calhoun S."/>
            <person name="Haridas S."/>
            <person name="Kuo A."/>
            <person name="Mondo S."/>
            <person name="Pangilinan J."/>
            <person name="Riley R."/>
            <person name="LaButti K."/>
            <person name="Andreopoulos B."/>
            <person name="Lipzen A."/>
            <person name="Chen C."/>
            <person name="Yan M."/>
            <person name="Daum C."/>
            <person name="Ng V."/>
            <person name="Clum A."/>
            <person name="Steindorff A."/>
            <person name="Ohm R.A."/>
            <person name="Martin F."/>
            <person name="Silar P."/>
            <person name="Natvig D.O."/>
            <person name="Lalanne C."/>
            <person name="Gautier V."/>
            <person name="Ament-Velasquez S.L."/>
            <person name="Kruys A."/>
            <person name="Hutchinson M.I."/>
            <person name="Powell A.J."/>
            <person name="Barry K."/>
            <person name="Miller A.N."/>
            <person name="Grigoriev I.V."/>
            <person name="Debuchy R."/>
            <person name="Gladieux P."/>
            <person name="Hiltunen Thoren M."/>
            <person name="Johannesson H."/>
        </authorList>
    </citation>
    <scope>NUCLEOTIDE SEQUENCE</scope>
    <source>
        <strain evidence="2">CBS 314.62</strain>
    </source>
</reference>
<proteinExistence type="predicted"/>